<feature type="region of interest" description="Disordered" evidence="1">
    <location>
        <begin position="56"/>
        <end position="82"/>
    </location>
</feature>
<evidence type="ECO:0000256" key="1">
    <source>
        <dbReference type="SAM" id="MobiDB-lite"/>
    </source>
</evidence>
<evidence type="ECO:0000313" key="3">
    <source>
        <dbReference type="Proteomes" id="UP000192380"/>
    </source>
</evidence>
<feature type="compositionally biased region" description="Polar residues" evidence="1">
    <location>
        <begin position="69"/>
        <end position="81"/>
    </location>
</feature>
<keyword evidence="2" id="KW-0614">Plasmid</keyword>
<protein>
    <submittedName>
        <fullName evidence="2">Uncharacterized protein</fullName>
    </submittedName>
</protein>
<gene>
    <name evidence="2" type="ORF">DSJ_22815</name>
</gene>
<geneLocation type="plasmid" evidence="2 3">
    <name>pDSJ05</name>
</geneLocation>
<name>A0ABN4Z5M5_PANSE</name>
<reference evidence="2 3" key="1">
    <citation type="submission" date="2016-10" db="EMBL/GenBank/DDBJ databases">
        <title>Complete Genome Assembly of Pantoea stewartii subsp. stewartii DC283, a Corn Pathogen.</title>
        <authorList>
            <person name="Duong D.A."/>
            <person name="Stevens A.M."/>
            <person name="Jensen R.V."/>
        </authorList>
    </citation>
    <scope>NUCLEOTIDE SEQUENCE [LARGE SCALE GENOMIC DNA]</scope>
    <source>
        <strain evidence="2 3">DC283</strain>
        <plasmid evidence="2 3">pDSJ05</plasmid>
    </source>
</reference>
<evidence type="ECO:0000313" key="2">
    <source>
        <dbReference type="EMBL" id="ARF52102.1"/>
    </source>
</evidence>
<organism evidence="2 3">
    <name type="scientific">Pantoea stewartii subsp. stewartii DC283</name>
    <dbReference type="NCBI Taxonomy" id="660596"/>
    <lineage>
        <taxon>Bacteria</taxon>
        <taxon>Pseudomonadati</taxon>
        <taxon>Pseudomonadota</taxon>
        <taxon>Gammaproteobacteria</taxon>
        <taxon>Enterobacterales</taxon>
        <taxon>Erwiniaceae</taxon>
        <taxon>Pantoea</taxon>
    </lineage>
</organism>
<sequence length="98" mass="10754">MQRVKCWRNPPSMHGTWFFIAGTPVRAVMVGRKTGEQCAACPDMRVAHGGAERLRHSAQGANPRLNPAQPVTISESEQNTPRPAKRVLLSLARLLLAV</sequence>
<proteinExistence type="predicted"/>
<accession>A0ABN4Z5M5</accession>
<keyword evidence="3" id="KW-1185">Reference proteome</keyword>
<dbReference type="Proteomes" id="UP000192380">
    <property type="component" value="Plasmid pDSJ05"/>
</dbReference>
<dbReference type="EMBL" id="CP017586">
    <property type="protein sequence ID" value="ARF52102.1"/>
    <property type="molecule type" value="Genomic_DNA"/>
</dbReference>